<proteinExistence type="predicted"/>
<name>A0ABY0CQB1_9DELT</name>
<evidence type="ECO:0000313" key="1">
    <source>
        <dbReference type="EMBL" id="RVU42529.1"/>
    </source>
</evidence>
<dbReference type="Proteomes" id="UP000282926">
    <property type="component" value="Unassembled WGS sequence"/>
</dbReference>
<accession>A0ABY0CQB1</accession>
<gene>
    <name evidence="1" type="ORF">EA187_15145</name>
</gene>
<reference evidence="1 2" key="1">
    <citation type="submission" date="2019-01" db="EMBL/GenBank/DDBJ databases">
        <title>Lujinxingia litoralis gen. nov., sp. nov. and Lujinxingia sediminis gen. nov., sp. nov., new members in the order Bradymonadales, isolated from coastal sediment.</title>
        <authorList>
            <person name="Li C.-M."/>
        </authorList>
    </citation>
    <scope>NUCLEOTIDE SEQUENCE [LARGE SCALE GENOMIC DNA]</scope>
    <source>
        <strain evidence="1 2">SEH01</strain>
    </source>
</reference>
<comment type="caution">
    <text evidence="1">The sequence shown here is derived from an EMBL/GenBank/DDBJ whole genome shotgun (WGS) entry which is preliminary data.</text>
</comment>
<dbReference type="EMBL" id="SADD01000011">
    <property type="protein sequence ID" value="RVU42529.1"/>
    <property type="molecule type" value="Genomic_DNA"/>
</dbReference>
<sequence length="531" mass="57682">MANFSPEPRIAIPAAAILLLALAALLLWPQKVDPPLDTAIESPTPPLAAAPRWPLTDDAPTLHWEVGTTALLRLPDGQTLAPTPAPTPHHWDVHHLDVEGWTALAARADNGDHATWWFTESSPYAILDLQADLSRGDWSIELPDLPIRAYPADLLASINAAEEMDDVPLVALTLQSPTGPLSLAFDGPAVASLDTSTSPVRLRLNALPRDCESLLSAPSRIRLILHYGDAPLPLAAAGPADASSQLIPIFAEPTNRGGDPWEEGRSRDAHELARRIRALIFGHSNTDDPRYGNGGLLQQNIGASFVIPMAWWTSPAITALREDLEQTPYELILATETPELAPSGPNLHTDAPLECATLAERSFVTSAPTTDAPTYHLGSWLPQTPQLKAIAPTRETILDHLLPEQGTTGGLRPGRLTLTYLPLIASRNPLVDSFENTLLVPERQGHWTLHEDLARALVTFEFREDRPTLAINSLATRAVSQRLEDRLALWQPDGTLSDATSLLLTPGATRQPTSSELTPPTSLRWQVSLQR</sequence>
<dbReference type="RefSeq" id="WP_127780801.1">
    <property type="nucleotide sequence ID" value="NZ_SADD01000011.1"/>
</dbReference>
<keyword evidence="2" id="KW-1185">Reference proteome</keyword>
<organism evidence="1 2">
    <name type="scientific">Lujinxingia sediminis</name>
    <dbReference type="NCBI Taxonomy" id="2480984"/>
    <lineage>
        <taxon>Bacteria</taxon>
        <taxon>Deltaproteobacteria</taxon>
        <taxon>Bradymonadales</taxon>
        <taxon>Lujinxingiaceae</taxon>
        <taxon>Lujinxingia</taxon>
    </lineage>
</organism>
<evidence type="ECO:0000313" key="2">
    <source>
        <dbReference type="Proteomes" id="UP000282926"/>
    </source>
</evidence>
<protein>
    <submittedName>
        <fullName evidence="1">Uncharacterized protein</fullName>
    </submittedName>
</protein>